<evidence type="ECO:0000259" key="3">
    <source>
        <dbReference type="PROSITE" id="PS51352"/>
    </source>
</evidence>
<dbReference type="InterPro" id="IPR036249">
    <property type="entry name" value="Thioredoxin-like_sf"/>
</dbReference>
<dbReference type="InterPro" id="IPR013766">
    <property type="entry name" value="Thioredoxin_domain"/>
</dbReference>
<dbReference type="GO" id="GO:0034976">
    <property type="term" value="P:response to endoplasmic reticulum stress"/>
    <property type="evidence" value="ECO:0007669"/>
    <property type="project" value="TreeGrafter"/>
</dbReference>
<dbReference type="PROSITE" id="PS51352">
    <property type="entry name" value="THIOREDOXIN_2"/>
    <property type="match status" value="1"/>
</dbReference>
<name>A0AAF3FPJ1_9BILA</name>
<dbReference type="GO" id="GO:0003756">
    <property type="term" value="F:protein disulfide isomerase activity"/>
    <property type="evidence" value="ECO:0007669"/>
    <property type="project" value="TreeGrafter"/>
</dbReference>
<feature type="domain" description="Thioredoxin" evidence="3">
    <location>
        <begin position="10"/>
        <end position="139"/>
    </location>
</feature>
<dbReference type="WBParaSite" id="MBELARI_LOCUS9139">
    <property type="protein sequence ID" value="MBELARI_LOCUS9139"/>
    <property type="gene ID" value="MBELARI_LOCUS9139"/>
</dbReference>
<dbReference type="CDD" id="cd02981">
    <property type="entry name" value="PDI_b_family"/>
    <property type="match status" value="1"/>
</dbReference>
<organism evidence="4 5">
    <name type="scientific">Mesorhabditis belari</name>
    <dbReference type="NCBI Taxonomy" id="2138241"/>
    <lineage>
        <taxon>Eukaryota</taxon>
        <taxon>Metazoa</taxon>
        <taxon>Ecdysozoa</taxon>
        <taxon>Nematoda</taxon>
        <taxon>Chromadorea</taxon>
        <taxon>Rhabditida</taxon>
        <taxon>Rhabditina</taxon>
        <taxon>Rhabditomorpha</taxon>
        <taxon>Rhabditoidea</taxon>
        <taxon>Rhabditidae</taxon>
        <taxon>Mesorhabditinae</taxon>
        <taxon>Mesorhabditis</taxon>
    </lineage>
</organism>
<sequence>MLKTVTFCALLAIGVFASAKFEEEESVIVLTKDNFDDVVRSPVRVVEFYAPWCGHCRSLAPEYAKAATQLKDEGSAIRLGKLDATVHGDVTSSSKRRPDQLPTLASADELKDLTDSADVVVVGYFKAADNEKAKAFLEVDCRNR</sequence>
<dbReference type="AlphaFoldDB" id="A0AAF3FPJ1"/>
<feature type="chain" id="PRO_5042007497" description="Thioredoxin domain-containing protein" evidence="2">
    <location>
        <begin position="20"/>
        <end position="144"/>
    </location>
</feature>
<feature type="signal peptide" evidence="2">
    <location>
        <begin position="1"/>
        <end position="19"/>
    </location>
</feature>
<evidence type="ECO:0000256" key="2">
    <source>
        <dbReference type="SAM" id="SignalP"/>
    </source>
</evidence>
<protein>
    <recommendedName>
        <fullName evidence="3">Thioredoxin domain-containing protein</fullName>
    </recommendedName>
</protein>
<dbReference type="PANTHER" id="PTHR18929:SF240">
    <property type="entry name" value="PROTEIN DISULFIDE-ISOMERASE"/>
    <property type="match status" value="1"/>
</dbReference>
<dbReference type="GO" id="GO:0005783">
    <property type="term" value="C:endoplasmic reticulum"/>
    <property type="evidence" value="ECO:0007669"/>
    <property type="project" value="TreeGrafter"/>
</dbReference>
<dbReference type="PROSITE" id="PS00194">
    <property type="entry name" value="THIOREDOXIN_1"/>
    <property type="match status" value="1"/>
</dbReference>
<keyword evidence="4" id="KW-1185">Reference proteome</keyword>
<dbReference type="GO" id="GO:0006457">
    <property type="term" value="P:protein folding"/>
    <property type="evidence" value="ECO:0007669"/>
    <property type="project" value="TreeGrafter"/>
</dbReference>
<comment type="similarity">
    <text evidence="1">Belongs to the protein disulfide isomerase family.</text>
</comment>
<evidence type="ECO:0000313" key="5">
    <source>
        <dbReference type="WBParaSite" id="MBELARI_LOCUS9139"/>
    </source>
</evidence>
<dbReference type="Pfam" id="PF00085">
    <property type="entry name" value="Thioredoxin"/>
    <property type="match status" value="1"/>
</dbReference>
<proteinExistence type="inferred from homology"/>
<evidence type="ECO:0000256" key="1">
    <source>
        <dbReference type="ARBA" id="ARBA00006347"/>
    </source>
</evidence>
<reference evidence="5" key="1">
    <citation type="submission" date="2024-02" db="UniProtKB">
        <authorList>
            <consortium name="WormBaseParasite"/>
        </authorList>
    </citation>
    <scope>IDENTIFICATION</scope>
</reference>
<dbReference type="InterPro" id="IPR017937">
    <property type="entry name" value="Thioredoxin_CS"/>
</dbReference>
<evidence type="ECO:0000313" key="4">
    <source>
        <dbReference type="Proteomes" id="UP000887575"/>
    </source>
</evidence>
<accession>A0AAF3FPJ1</accession>
<dbReference type="SUPFAM" id="SSF52833">
    <property type="entry name" value="Thioredoxin-like"/>
    <property type="match status" value="2"/>
</dbReference>
<dbReference type="Gene3D" id="3.40.30.10">
    <property type="entry name" value="Glutaredoxin"/>
    <property type="match status" value="2"/>
</dbReference>
<keyword evidence="2" id="KW-0732">Signal</keyword>
<dbReference type="PANTHER" id="PTHR18929">
    <property type="entry name" value="PROTEIN DISULFIDE ISOMERASE"/>
    <property type="match status" value="1"/>
</dbReference>
<dbReference type="Proteomes" id="UP000887575">
    <property type="component" value="Unassembled WGS sequence"/>
</dbReference>